<name>A0A1G6G0Q9_BACOV</name>
<dbReference type="AlphaFoldDB" id="A0A1G6G0Q9"/>
<reference evidence="7 8" key="1">
    <citation type="submission" date="2016-10" db="EMBL/GenBank/DDBJ databases">
        <authorList>
            <person name="de Groot N.N."/>
        </authorList>
    </citation>
    <scope>NUCLEOTIDE SEQUENCE [LARGE SCALE GENOMIC DNA]</scope>
    <source>
        <strain evidence="7 8">NLAE-zl-C500</strain>
    </source>
</reference>
<feature type="domain" description="BACON" evidence="6">
    <location>
        <begin position="70"/>
        <end position="126"/>
    </location>
</feature>
<dbReference type="PANTHER" id="PTHR31297:SF17">
    <property type="entry name" value="ENDOGLUCANASE"/>
    <property type="match status" value="1"/>
</dbReference>
<keyword evidence="2 4" id="KW-0378">Hydrolase</keyword>
<keyword evidence="3 4" id="KW-0326">Glycosidase</keyword>
<dbReference type="GO" id="GO:0008422">
    <property type="term" value="F:beta-glucosidase activity"/>
    <property type="evidence" value="ECO:0007669"/>
    <property type="project" value="TreeGrafter"/>
</dbReference>
<dbReference type="Pfam" id="PF13004">
    <property type="entry name" value="BACON"/>
    <property type="match status" value="1"/>
</dbReference>
<dbReference type="InterPro" id="IPR013783">
    <property type="entry name" value="Ig-like_fold"/>
</dbReference>
<dbReference type="GO" id="GO:0005576">
    <property type="term" value="C:extracellular region"/>
    <property type="evidence" value="ECO:0007669"/>
    <property type="project" value="TreeGrafter"/>
</dbReference>
<feature type="domain" description="Glycoside hydrolase family 5" evidence="5">
    <location>
        <begin position="174"/>
        <end position="476"/>
    </location>
</feature>
<dbReference type="Gene3D" id="2.60.40.10">
    <property type="entry name" value="Immunoglobulins"/>
    <property type="match status" value="1"/>
</dbReference>
<dbReference type="InterPro" id="IPR001547">
    <property type="entry name" value="Glyco_hydro_5"/>
</dbReference>
<organism evidence="7 8">
    <name type="scientific">Bacteroides ovatus</name>
    <dbReference type="NCBI Taxonomy" id="28116"/>
    <lineage>
        <taxon>Bacteria</taxon>
        <taxon>Pseudomonadati</taxon>
        <taxon>Bacteroidota</taxon>
        <taxon>Bacteroidia</taxon>
        <taxon>Bacteroidales</taxon>
        <taxon>Bacteroidaceae</taxon>
        <taxon>Bacteroides</taxon>
    </lineage>
</organism>
<evidence type="ECO:0000256" key="2">
    <source>
        <dbReference type="ARBA" id="ARBA00022801"/>
    </source>
</evidence>
<dbReference type="SUPFAM" id="SSF51445">
    <property type="entry name" value="(Trans)glycosidases"/>
    <property type="match status" value="1"/>
</dbReference>
<dbReference type="Pfam" id="PF00150">
    <property type="entry name" value="Cellulase"/>
    <property type="match status" value="1"/>
</dbReference>
<sequence length="502" mass="55766">MEKQSFSDGLFGPLGIKRVIFMLVLLTTSFISCSNSDEKGGSLEVAQEYRNLEFDARGSRQTIQINGPSEWHISTSESWCKSSHAIGEGKQYVNITVEANDTQKDRTATVTVSASGTPDIIINVKQSMYSVPPYDEYIDPDNTGMRDLTSMQLSALMKAGVNIGNTFEAVIVGEDGSLSGDETCWGNPTPNKALFEGIKAAGFDVVRMPVAYSHQFEDASTYKIKSAWMDKVETAVKAALDAGLYVIINIHWEGGWLNHPVDANKEALDERLEAMWKQIALKFRDYDDRLLFAGTNEVNNDDADGAQPTEENYRVQNGFNQVFVNTVRATGGRNHYRHLIVQAYNTDVAKAVAHFTMPLDIVQNRIFLECHYYDPYDFTIMPNEEDFKSQWGAAFAGGDVSATGQEGDIEATLSSLNVFINNNVPVIIGEYGPTLRDQLTGEALENHLKSRNDYIEYVVKTCVKNKLVPLYWDAGYTEKLFDRTTGQPHNAASIAAIMEGLN</sequence>
<comment type="similarity">
    <text evidence="4">Belongs to the glycosyl hydrolase 5 (cellulase A) family.</text>
</comment>
<dbReference type="GO" id="GO:0009986">
    <property type="term" value="C:cell surface"/>
    <property type="evidence" value="ECO:0007669"/>
    <property type="project" value="TreeGrafter"/>
</dbReference>
<evidence type="ECO:0000256" key="4">
    <source>
        <dbReference type="RuleBase" id="RU361153"/>
    </source>
</evidence>
<gene>
    <name evidence="7" type="ORF">SAMN05192581_100269</name>
</gene>
<proteinExistence type="inferred from homology"/>
<accession>A0A1G6G0Q9</accession>
<dbReference type="PROSITE" id="PS51257">
    <property type="entry name" value="PROKAR_LIPOPROTEIN"/>
    <property type="match status" value="1"/>
</dbReference>
<evidence type="ECO:0000256" key="1">
    <source>
        <dbReference type="ARBA" id="ARBA00022729"/>
    </source>
</evidence>
<dbReference type="EMBL" id="FMYE01000002">
    <property type="protein sequence ID" value="SDB75445.1"/>
    <property type="molecule type" value="Genomic_DNA"/>
</dbReference>
<evidence type="ECO:0000259" key="6">
    <source>
        <dbReference type="Pfam" id="PF13004"/>
    </source>
</evidence>
<dbReference type="Proteomes" id="UP000183670">
    <property type="component" value="Unassembled WGS sequence"/>
</dbReference>
<evidence type="ECO:0000256" key="3">
    <source>
        <dbReference type="ARBA" id="ARBA00023295"/>
    </source>
</evidence>
<dbReference type="CDD" id="cd14948">
    <property type="entry name" value="BACON"/>
    <property type="match status" value="1"/>
</dbReference>
<dbReference type="GO" id="GO:0009251">
    <property type="term" value="P:glucan catabolic process"/>
    <property type="evidence" value="ECO:0007669"/>
    <property type="project" value="TreeGrafter"/>
</dbReference>
<dbReference type="InterPro" id="IPR017853">
    <property type="entry name" value="GH"/>
</dbReference>
<dbReference type="RefSeq" id="WP_074556552.1">
    <property type="nucleotide sequence ID" value="NZ_FMYE01000002.1"/>
</dbReference>
<dbReference type="InterPro" id="IPR050386">
    <property type="entry name" value="Glycosyl_hydrolase_5"/>
</dbReference>
<dbReference type="PANTHER" id="PTHR31297">
    <property type="entry name" value="GLUCAN ENDO-1,6-BETA-GLUCOSIDASE B"/>
    <property type="match status" value="1"/>
</dbReference>
<protein>
    <submittedName>
        <fullName evidence="7">Endoglucanase</fullName>
    </submittedName>
</protein>
<evidence type="ECO:0000313" key="8">
    <source>
        <dbReference type="Proteomes" id="UP000183670"/>
    </source>
</evidence>
<dbReference type="Gene3D" id="3.20.20.80">
    <property type="entry name" value="Glycosidases"/>
    <property type="match status" value="1"/>
</dbReference>
<evidence type="ECO:0000259" key="5">
    <source>
        <dbReference type="Pfam" id="PF00150"/>
    </source>
</evidence>
<keyword evidence="1" id="KW-0732">Signal</keyword>
<evidence type="ECO:0000313" key="7">
    <source>
        <dbReference type="EMBL" id="SDB75445.1"/>
    </source>
</evidence>
<dbReference type="SMR" id="A0A1G6G0Q9"/>
<dbReference type="InterPro" id="IPR024361">
    <property type="entry name" value="BACON"/>
</dbReference>